<sequence length="446" mass="49770">MKRKYPSTELSTDQRDLVARLVGPLEMRGISRSVFRDVLVDAGIIVPKSSLDRWVHAHAVRGRVFTAEKASGATPLLDDEQCEIAAGWVLSQNDANQVVSLASFAKFCAAAFGVELAQTTAHDYLHSLGFCSKVSQTKTCGFTVDVDALAKMMFEWKRERQRARDLKGLLASVDFTFTGHRTDRRVIYAPAGGAQPKSSTAIARFTNGIVTVVWSDDVHRTPPALFTFNGKFRLDRVGRQMWIQEREKLVNALVRFGIDAKRILYMGAEKNETRLYASESAELLRRFFALYPLPPNVVVFSDNGKSFFPGGVTALESLGFAKQVSYPAPVHQHLSPNDNRLHGTAKARWRNSGVDFEDDVESSLLLLSHLDVELVAHGAMWFRRNILDLTATSARELLRGRSGNRAQVDDNRLYAYYRFAGLEATQRPEETIASVSNNLHERVCSG</sequence>
<gene>
    <name evidence="1" type="ORF">BN874_2660001</name>
</gene>
<proteinExistence type="predicted"/>
<evidence type="ECO:0000313" key="2">
    <source>
        <dbReference type="Proteomes" id="UP000019184"/>
    </source>
</evidence>
<dbReference type="EMBL" id="CBTK010000186">
    <property type="protein sequence ID" value="CDH45588.1"/>
    <property type="molecule type" value="Genomic_DNA"/>
</dbReference>
<dbReference type="RefSeq" id="WP_034433458.1">
    <property type="nucleotide sequence ID" value="NZ_CBTK010000186.1"/>
</dbReference>
<reference evidence="1 2" key="1">
    <citation type="journal article" date="2014" name="ISME J.">
        <title>Candidatus Competibacter-lineage genomes retrieved from metagenomes reveal functional metabolic diversity.</title>
        <authorList>
            <person name="McIlroy S.J."/>
            <person name="Albertsen M."/>
            <person name="Andresen E.K."/>
            <person name="Saunders A.M."/>
            <person name="Kristiansen R."/>
            <person name="Stokholm-Bjerregaard M."/>
            <person name="Nielsen K.L."/>
            <person name="Nielsen P.H."/>
        </authorList>
    </citation>
    <scope>NUCLEOTIDE SEQUENCE [LARGE SCALE GENOMIC DNA]</scope>
    <source>
        <strain evidence="1 2">Run_B_J11</strain>
    </source>
</reference>
<accession>A0A7U7J3W4</accession>
<organism evidence="1 2">
    <name type="scientific">Candidatus Contendobacter odensis Run_B_J11</name>
    <dbReference type="NCBI Taxonomy" id="1400861"/>
    <lineage>
        <taxon>Bacteria</taxon>
        <taxon>Pseudomonadati</taxon>
        <taxon>Pseudomonadota</taxon>
        <taxon>Gammaproteobacteria</taxon>
        <taxon>Candidatus Competibacteraceae</taxon>
        <taxon>Candidatus Contendibacter</taxon>
    </lineage>
</organism>
<evidence type="ECO:0000313" key="1">
    <source>
        <dbReference type="EMBL" id="CDH45588.1"/>
    </source>
</evidence>
<name>A0A7U7J3W4_9GAMM</name>
<dbReference type="AlphaFoldDB" id="A0A7U7J3W4"/>
<keyword evidence="2" id="KW-1185">Reference proteome</keyword>
<comment type="caution">
    <text evidence="1">The sequence shown here is derived from an EMBL/GenBank/DDBJ whole genome shotgun (WGS) entry which is preliminary data.</text>
</comment>
<dbReference type="Proteomes" id="UP000019184">
    <property type="component" value="Unassembled WGS sequence"/>
</dbReference>
<protein>
    <submittedName>
        <fullName evidence="1">Uncharacterized protein</fullName>
    </submittedName>
</protein>